<dbReference type="InterPro" id="IPR002018">
    <property type="entry name" value="CarbesteraseB"/>
</dbReference>
<evidence type="ECO:0000259" key="1">
    <source>
        <dbReference type="Pfam" id="PF00135"/>
    </source>
</evidence>
<dbReference type="GO" id="GO:0016787">
    <property type="term" value="F:hydrolase activity"/>
    <property type="evidence" value="ECO:0007669"/>
    <property type="project" value="UniProtKB-KW"/>
</dbReference>
<sequence length="491" mass="54743">MPNPTTEKLEQFYATGSTTTATSGKLKSTISSSCGWTSTCRISIAELRHWSDQIHLFLRETTAEWGVTNISAIIILPRNQYIPSYRLGSLGFLGGKALKNEDSTNMGLHDQRLALHWVQENIEKFGGDPTKVTIHGQRCEESLSDKIPIKPPDYSLRLHSAGANSIHAHIIAYGGQDDNLFHQAIPESGTGGTYDLTISEVFQATYDALLINTCSSTVKSLEAAQLSCLRSLPISVFHQNSVGLTGISRDGDIIDTTSSFELYRTDKWVKVAFLTGSNTDEGQTFVVLGANTTVEAKSTLEPLIPADSLDDLLALYLDVPSLGCPYDTESLRLLDHRINEFLRLLETSARSRMLSPISANDLIQQLSRFNHKPYTITFGVEDFIGHFAEVAYVFNLQTNDTDFWATNHHMATPLCPGAPIEDRFLRVYMLRSWASFIATGDPNNANVPTKIHWPKYSDGQENLVWLTQGFTTETDNFREEGIQFIFDHIFF</sequence>
<dbReference type="InterPro" id="IPR029058">
    <property type="entry name" value="AB_hydrolase_fold"/>
</dbReference>
<dbReference type="Gene3D" id="3.40.50.1820">
    <property type="entry name" value="alpha/beta hydrolase"/>
    <property type="match status" value="1"/>
</dbReference>
<dbReference type="PANTHER" id="PTHR11559">
    <property type="entry name" value="CARBOXYLESTERASE"/>
    <property type="match status" value="1"/>
</dbReference>
<comment type="caution">
    <text evidence="2">The sequence shown here is derived from an EMBL/GenBank/DDBJ whole genome shotgun (WGS) entry which is preliminary data.</text>
</comment>
<dbReference type="Proteomes" id="UP001218218">
    <property type="component" value="Unassembled WGS sequence"/>
</dbReference>
<dbReference type="Pfam" id="PF00135">
    <property type="entry name" value="COesterase"/>
    <property type="match status" value="2"/>
</dbReference>
<keyword evidence="2" id="KW-0378">Hydrolase</keyword>
<protein>
    <submittedName>
        <fullName evidence="2">Alpha/Beta hydrolase protein</fullName>
    </submittedName>
</protein>
<gene>
    <name evidence="2" type="ORF">DFH08DRAFT_814610</name>
</gene>
<reference evidence="2" key="1">
    <citation type="submission" date="2023-03" db="EMBL/GenBank/DDBJ databases">
        <title>Massive genome expansion in bonnet fungi (Mycena s.s.) driven by repeated elements and novel gene families across ecological guilds.</title>
        <authorList>
            <consortium name="Lawrence Berkeley National Laboratory"/>
            <person name="Harder C.B."/>
            <person name="Miyauchi S."/>
            <person name="Viragh M."/>
            <person name="Kuo A."/>
            <person name="Thoen E."/>
            <person name="Andreopoulos B."/>
            <person name="Lu D."/>
            <person name="Skrede I."/>
            <person name="Drula E."/>
            <person name="Henrissat B."/>
            <person name="Morin E."/>
            <person name="Kohler A."/>
            <person name="Barry K."/>
            <person name="LaButti K."/>
            <person name="Morin E."/>
            <person name="Salamov A."/>
            <person name="Lipzen A."/>
            <person name="Mereny Z."/>
            <person name="Hegedus B."/>
            <person name="Baldrian P."/>
            <person name="Stursova M."/>
            <person name="Weitz H."/>
            <person name="Taylor A."/>
            <person name="Grigoriev I.V."/>
            <person name="Nagy L.G."/>
            <person name="Martin F."/>
            <person name="Kauserud H."/>
        </authorList>
    </citation>
    <scope>NUCLEOTIDE SEQUENCE</scope>
    <source>
        <strain evidence="2">CBHHK002</strain>
    </source>
</reference>
<dbReference type="EMBL" id="JARIHO010000034">
    <property type="protein sequence ID" value="KAJ7333499.1"/>
    <property type="molecule type" value="Genomic_DNA"/>
</dbReference>
<evidence type="ECO:0000313" key="3">
    <source>
        <dbReference type="Proteomes" id="UP001218218"/>
    </source>
</evidence>
<feature type="domain" description="Carboxylesterase type B" evidence="1">
    <location>
        <begin position="159"/>
        <end position="484"/>
    </location>
</feature>
<feature type="domain" description="Carboxylesterase type B" evidence="1">
    <location>
        <begin position="84"/>
        <end position="138"/>
    </location>
</feature>
<evidence type="ECO:0000313" key="2">
    <source>
        <dbReference type="EMBL" id="KAJ7333499.1"/>
    </source>
</evidence>
<proteinExistence type="predicted"/>
<organism evidence="2 3">
    <name type="scientific">Mycena albidolilacea</name>
    <dbReference type="NCBI Taxonomy" id="1033008"/>
    <lineage>
        <taxon>Eukaryota</taxon>
        <taxon>Fungi</taxon>
        <taxon>Dikarya</taxon>
        <taxon>Basidiomycota</taxon>
        <taxon>Agaricomycotina</taxon>
        <taxon>Agaricomycetes</taxon>
        <taxon>Agaricomycetidae</taxon>
        <taxon>Agaricales</taxon>
        <taxon>Marasmiineae</taxon>
        <taxon>Mycenaceae</taxon>
        <taxon>Mycena</taxon>
    </lineage>
</organism>
<accession>A0AAD6ZQ49</accession>
<keyword evidence="3" id="KW-1185">Reference proteome</keyword>
<dbReference type="AlphaFoldDB" id="A0AAD6ZQ49"/>
<dbReference type="SUPFAM" id="SSF53474">
    <property type="entry name" value="alpha/beta-Hydrolases"/>
    <property type="match status" value="1"/>
</dbReference>
<name>A0AAD6ZQ49_9AGAR</name>
<dbReference type="InterPro" id="IPR050309">
    <property type="entry name" value="Type-B_Carboxylest/Lipase"/>
</dbReference>